<accession>A0A3B3CVZ9</accession>
<dbReference type="PANTHER" id="PTHR24252">
    <property type="entry name" value="ACROSIN-RELATED"/>
    <property type="match status" value="1"/>
</dbReference>
<dbReference type="InterPro" id="IPR035914">
    <property type="entry name" value="Sperma_CUB_dom_sf"/>
</dbReference>
<feature type="active site" description="Charge relay system" evidence="11">
    <location>
        <position position="643"/>
    </location>
</feature>
<dbReference type="Gene3D" id="4.10.400.10">
    <property type="entry name" value="Low-density Lipoprotein Receptor"/>
    <property type="match status" value="4"/>
</dbReference>
<reference evidence="17" key="1">
    <citation type="submission" date="2025-08" db="UniProtKB">
        <authorList>
            <consortium name="Ensembl"/>
        </authorList>
    </citation>
    <scope>IDENTIFICATION</scope>
</reference>
<dbReference type="InterPro" id="IPR017051">
    <property type="entry name" value="Peptidase_S1A_matripase"/>
</dbReference>
<evidence type="ECO:0000256" key="8">
    <source>
        <dbReference type="ARBA" id="ARBA00023136"/>
    </source>
</evidence>
<dbReference type="GO" id="GO:0008283">
    <property type="term" value="P:cell population proliferation"/>
    <property type="evidence" value="ECO:0007669"/>
    <property type="project" value="Ensembl"/>
</dbReference>
<dbReference type="PROSITE" id="PS01209">
    <property type="entry name" value="LDLRA_1"/>
    <property type="match status" value="1"/>
</dbReference>
<dbReference type="PRINTS" id="PR00261">
    <property type="entry name" value="LDLRECEPTOR"/>
</dbReference>
<dbReference type="OMA" id="QHIFEVG"/>
<evidence type="ECO:0000256" key="13">
    <source>
        <dbReference type="SAM" id="Phobius"/>
    </source>
</evidence>
<dbReference type="SMART" id="SM00020">
    <property type="entry name" value="Tryp_SPc"/>
    <property type="match status" value="1"/>
</dbReference>
<evidence type="ECO:0000256" key="6">
    <source>
        <dbReference type="ARBA" id="ARBA00022968"/>
    </source>
</evidence>
<feature type="domain" description="CUB" evidence="14">
    <location>
        <begin position="326"/>
        <end position="436"/>
    </location>
</feature>
<dbReference type="InterPro" id="IPR001254">
    <property type="entry name" value="Trypsin_dom"/>
</dbReference>
<dbReference type="GO" id="GO:0016485">
    <property type="term" value="P:protein processing"/>
    <property type="evidence" value="ECO:0007669"/>
    <property type="project" value="Ensembl"/>
</dbReference>
<proteinExistence type="inferred from homology"/>
<dbReference type="GeneTree" id="ENSGT00940000164481"/>
<feature type="disulfide bond" evidence="12">
    <location>
        <begin position="513"/>
        <end position="525"/>
    </location>
</feature>
<evidence type="ECO:0000256" key="4">
    <source>
        <dbReference type="ARBA" id="ARBA00022801"/>
    </source>
</evidence>
<dbReference type="FunFam" id="2.40.10.10:FF:000003">
    <property type="entry name" value="Transmembrane serine protease 3"/>
    <property type="match status" value="1"/>
</dbReference>
<dbReference type="InterPro" id="IPR033116">
    <property type="entry name" value="TRYPSIN_SER"/>
</dbReference>
<dbReference type="Gene3D" id="2.40.10.10">
    <property type="entry name" value="Trypsin-like serine proteases"/>
    <property type="match status" value="2"/>
</dbReference>
<dbReference type="STRING" id="30732.ENSOMEP00000021983"/>
<dbReference type="InterPro" id="IPR018114">
    <property type="entry name" value="TRYPSIN_HIS"/>
</dbReference>
<evidence type="ECO:0000313" key="18">
    <source>
        <dbReference type="Proteomes" id="UP000261560"/>
    </source>
</evidence>
<feature type="disulfide bond" evidence="12">
    <location>
        <begin position="496"/>
        <end position="511"/>
    </location>
</feature>
<evidence type="ECO:0000256" key="5">
    <source>
        <dbReference type="ARBA" id="ARBA00022825"/>
    </source>
</evidence>
<dbReference type="GO" id="GO:0004252">
    <property type="term" value="F:serine-type endopeptidase activity"/>
    <property type="evidence" value="ECO:0007669"/>
    <property type="project" value="InterPro"/>
</dbReference>
<dbReference type="InterPro" id="IPR000082">
    <property type="entry name" value="SEA_dom"/>
</dbReference>
<feature type="domain" description="CUB" evidence="14">
    <location>
        <begin position="201"/>
        <end position="317"/>
    </location>
</feature>
<evidence type="ECO:0000256" key="3">
    <source>
        <dbReference type="ARBA" id="ARBA00022692"/>
    </source>
</evidence>
<comment type="catalytic activity">
    <reaction evidence="10">
        <text>Cleaves various synthetic substrates with Arg or Lys at the P1 position and prefers small side-chain amino acids, such as Ala and Gly, at the P2 position.</text>
        <dbReference type="EC" id="3.4.21.109"/>
    </reaction>
</comment>
<dbReference type="PROSITE" id="PS00135">
    <property type="entry name" value="TRYPSIN_SER"/>
    <property type="match status" value="1"/>
</dbReference>
<dbReference type="GO" id="GO:0002009">
    <property type="term" value="P:morphogenesis of an epithelium"/>
    <property type="evidence" value="ECO:0007669"/>
    <property type="project" value="Ensembl"/>
</dbReference>
<dbReference type="CDD" id="cd00041">
    <property type="entry name" value="CUB"/>
    <property type="match status" value="2"/>
</dbReference>
<dbReference type="Pfam" id="PF01390">
    <property type="entry name" value="SEA"/>
    <property type="match status" value="1"/>
</dbReference>
<feature type="disulfide bond" evidence="12">
    <location>
        <begin position="575"/>
        <end position="590"/>
    </location>
</feature>
<name>A0A3B3CVZ9_ORYME</name>
<dbReference type="SUPFAM" id="SSF50494">
    <property type="entry name" value="Trypsin-like serine proteases"/>
    <property type="match status" value="1"/>
</dbReference>
<dbReference type="SMART" id="SM00192">
    <property type="entry name" value="LDLa"/>
    <property type="match status" value="4"/>
</dbReference>
<dbReference type="Gene3D" id="2.60.120.290">
    <property type="entry name" value="Spermadhesin, CUB domain"/>
    <property type="match status" value="2"/>
</dbReference>
<dbReference type="PANTHER" id="PTHR24252:SF17">
    <property type="entry name" value="SUPPRESSOR OF TUMORIGENICITY 14 PROTEIN HOMOLOG-RELATED"/>
    <property type="match status" value="1"/>
</dbReference>
<protein>
    <recommendedName>
        <fullName evidence="10">Suppressor of tumorigenicity 14 protein homolog</fullName>
        <ecNumber evidence="10">3.4.21.109</ecNumber>
    </recommendedName>
    <alternativeName>
        <fullName evidence="10">Serine protease 14</fullName>
    </alternativeName>
</protein>
<evidence type="ECO:0000313" key="17">
    <source>
        <dbReference type="Ensembl" id="ENSOMEP00000021983.1"/>
    </source>
</evidence>
<evidence type="ECO:0000256" key="11">
    <source>
        <dbReference type="PIRSR" id="PIRSR036370-1"/>
    </source>
</evidence>
<dbReference type="InterPro" id="IPR043504">
    <property type="entry name" value="Peptidase_S1_PA_chymotrypsin"/>
</dbReference>
<feature type="domain" description="Peptidase S1" evidence="16">
    <location>
        <begin position="602"/>
        <end position="840"/>
    </location>
</feature>
<dbReference type="InterPro" id="IPR002172">
    <property type="entry name" value="LDrepeatLR_classA_rpt"/>
</dbReference>
<dbReference type="InterPro" id="IPR036364">
    <property type="entry name" value="SEA_dom_sf"/>
</dbReference>
<keyword evidence="5 10" id="KW-0720">Serine protease</keyword>
<dbReference type="Gene3D" id="3.30.70.960">
    <property type="entry name" value="SEA domain"/>
    <property type="match status" value="1"/>
</dbReference>
<dbReference type="AlphaFoldDB" id="A0A3B3CVZ9"/>
<dbReference type="InterPro" id="IPR000859">
    <property type="entry name" value="CUB_dom"/>
</dbReference>
<comment type="subcellular location">
    <subcellularLocation>
        <location evidence="1">Membrane</location>
        <topology evidence="1">Single-pass type II membrane protein</topology>
    </subcellularLocation>
</comment>
<feature type="disulfide bond" evidence="12">
    <location>
        <begin position="520"/>
        <end position="538"/>
    </location>
</feature>
<feature type="transmembrane region" description="Helical" evidence="13">
    <location>
        <begin position="42"/>
        <end position="66"/>
    </location>
</feature>
<evidence type="ECO:0000256" key="2">
    <source>
        <dbReference type="ARBA" id="ARBA00022670"/>
    </source>
</evidence>
<dbReference type="PROSITE" id="PS01180">
    <property type="entry name" value="CUB"/>
    <property type="match status" value="2"/>
</dbReference>
<keyword evidence="6" id="KW-0735">Signal-anchor</keyword>
<dbReference type="PROSITE" id="PS00134">
    <property type="entry name" value="TRYPSIN_HIS"/>
    <property type="match status" value="1"/>
</dbReference>
<keyword evidence="2 10" id="KW-0645">Protease</keyword>
<organism evidence="17 18">
    <name type="scientific">Oryzias melastigma</name>
    <name type="common">Marine medaka</name>
    <dbReference type="NCBI Taxonomy" id="30732"/>
    <lineage>
        <taxon>Eukaryota</taxon>
        <taxon>Metazoa</taxon>
        <taxon>Chordata</taxon>
        <taxon>Craniata</taxon>
        <taxon>Vertebrata</taxon>
        <taxon>Euteleostomi</taxon>
        <taxon>Actinopterygii</taxon>
        <taxon>Neopterygii</taxon>
        <taxon>Teleostei</taxon>
        <taxon>Neoteleostei</taxon>
        <taxon>Acanthomorphata</taxon>
        <taxon>Ovalentaria</taxon>
        <taxon>Atherinomorphae</taxon>
        <taxon>Beloniformes</taxon>
        <taxon>Adrianichthyidae</taxon>
        <taxon>Oryziinae</taxon>
        <taxon>Oryzias</taxon>
    </lineage>
</organism>
<feature type="active site" description="Charge relay system" evidence="11">
    <location>
        <position position="697"/>
    </location>
</feature>
<feature type="domain" description="SEA" evidence="15">
    <location>
        <begin position="74"/>
        <end position="188"/>
    </location>
</feature>
<dbReference type="SUPFAM" id="SSF49854">
    <property type="entry name" value="Spermadhesin, CUB domain"/>
    <property type="match status" value="2"/>
</dbReference>
<dbReference type="SUPFAM" id="SSF82671">
    <property type="entry name" value="SEA domain"/>
    <property type="match status" value="1"/>
</dbReference>
<feature type="disulfide bond" evidence="12">
    <location>
        <begin position="460"/>
        <end position="475"/>
    </location>
</feature>
<dbReference type="SMART" id="SM00042">
    <property type="entry name" value="CUB"/>
    <property type="match status" value="2"/>
</dbReference>
<evidence type="ECO:0000256" key="7">
    <source>
        <dbReference type="ARBA" id="ARBA00022989"/>
    </source>
</evidence>
<dbReference type="Ensembl" id="ENSOMET00000015934.1">
    <property type="protein sequence ID" value="ENSOMEP00000021983.1"/>
    <property type="gene ID" value="ENSOMEG00000001283.1"/>
</dbReference>
<feature type="disulfide bond" evidence="12">
    <location>
        <begin position="477"/>
        <end position="489"/>
    </location>
</feature>
<feature type="disulfide bond" evidence="12">
    <location>
        <begin position="448"/>
        <end position="466"/>
    </location>
</feature>
<dbReference type="Proteomes" id="UP000261560">
    <property type="component" value="Unplaced"/>
</dbReference>
<keyword evidence="4 10" id="KW-0378">Hydrolase</keyword>
<dbReference type="EC" id="3.4.21.109" evidence="10"/>
<dbReference type="GeneID" id="112148988"/>
<keyword evidence="18" id="KW-1185">Reference proteome</keyword>
<dbReference type="OrthoDB" id="6380398at2759"/>
<comment type="function">
    <text evidence="10">Exhibits trypsin-like activity as defined by cleavage of synthetic substrates with Arg or Lys as the P1 site.</text>
</comment>
<dbReference type="Pfam" id="PF00431">
    <property type="entry name" value="CUB"/>
    <property type="match status" value="2"/>
</dbReference>
<keyword evidence="3 13" id="KW-0812">Transmembrane</keyword>
<reference evidence="17" key="2">
    <citation type="submission" date="2025-09" db="UniProtKB">
        <authorList>
            <consortium name="Ensembl"/>
        </authorList>
    </citation>
    <scope>IDENTIFICATION</scope>
</reference>
<dbReference type="GO" id="GO:0098743">
    <property type="term" value="P:cell aggregation"/>
    <property type="evidence" value="ECO:0007669"/>
    <property type="project" value="Ensembl"/>
</dbReference>
<dbReference type="KEGG" id="oml:112148988"/>
<dbReference type="GO" id="GO:0008544">
    <property type="term" value="P:epidermis development"/>
    <property type="evidence" value="ECO:0007669"/>
    <property type="project" value="Ensembl"/>
</dbReference>
<feature type="active site" description="Charge relay system" evidence="11">
    <location>
        <position position="792"/>
    </location>
</feature>
<evidence type="ECO:0000256" key="9">
    <source>
        <dbReference type="ARBA" id="ARBA00023157"/>
    </source>
</evidence>
<dbReference type="CDD" id="cd00190">
    <property type="entry name" value="Tryp_SPc"/>
    <property type="match status" value="1"/>
</dbReference>
<evidence type="ECO:0000256" key="1">
    <source>
        <dbReference type="ARBA" id="ARBA00004606"/>
    </source>
</evidence>
<sequence>MDYMASESRYTPQKEKEWEPTVQFLPAADNAKFEKRKRPNKIGAVIGGVVLILVISLMVGLLVWHFRFRDEKFVKRLYSGSMRLTNQVFENAYENSTTPEFKALAEIVKTQLKNLYSGNPQLKKYYVGSTIQAFSEGSVIAYYMSEFKIPEAQSGTVDTAMSNIDQQKGSRSMSVINVEDVVSSAIDPRMFSKHYTSLHQFKLHVTGTEPQKIQSPGFPNSPYPPSSFMQWELRGEANHIMKLTFDTVNLEEDCMKDFIKVYDSLVTIERRLLEELCGYYSPSYQLTFLSSRNVILVTMATDETKNFPGFRATVSQIPRGSKELSCGGNLFGSKGSFSSPNHPGFYPPNTECKWTIEVPSDKVVKVTFLKFYVADSGEKDGVNCKKDYVMVDGKKLCGEYRDGTLFRIGNSNKMTVEFKSDTSYVDMGFSAEYEAVKDATPCPNQFKCNNQICIKSELRCDRRDDCGDFSDEVNCVCNSSFIQCKNGLCLLPLWKCDGNNDCGDNTDEIGCGCDAGKFQCNNKKCVSEKMHCDGTDDCGDGSDELDCPGSPKAICTQSSYRCKNRNCINKVNPECDGTQDCSDGSDEQNCDCGTYKSVRTRVVGGTDAERGEFPWQVSLHVKGSGHACGASLINEKWLVTAAHCVEDPYAPSLSQPSTWEAYLGLKTQKESSSEVQRRSLKQIIPHPHYNHFKYTNDIALMELDKPVAYTEYIRPICLPSPQHIFEVGKQVYVTGWGALREGANQAATVLQKAQVRIINQTVCNTLMGGDITKQMLCAGVLQGGVDACQGDSGGPLSSPEGKRMFLCGVVSWGEGCARKNKPGIYTRVTELRGWIKEHTGV</sequence>
<keyword evidence="9 12" id="KW-1015">Disulfide bond</keyword>
<evidence type="ECO:0000259" key="16">
    <source>
        <dbReference type="PROSITE" id="PS50240"/>
    </source>
</evidence>
<dbReference type="Pfam" id="PF00089">
    <property type="entry name" value="Trypsin"/>
    <property type="match status" value="1"/>
</dbReference>
<dbReference type="InterPro" id="IPR036055">
    <property type="entry name" value="LDL_receptor-like_sf"/>
</dbReference>
<feature type="disulfide bond" evidence="12">
    <location>
        <begin position="532"/>
        <end position="547"/>
    </location>
</feature>
<dbReference type="SUPFAM" id="SSF57424">
    <property type="entry name" value="LDL receptor-like module"/>
    <property type="match status" value="4"/>
</dbReference>
<dbReference type="PROSITE" id="PS50240">
    <property type="entry name" value="TRYPSIN_DOM"/>
    <property type="match status" value="1"/>
</dbReference>
<keyword evidence="8 10" id="KW-0472">Membrane</keyword>
<dbReference type="GO" id="GO:0016020">
    <property type="term" value="C:membrane"/>
    <property type="evidence" value="ECO:0007669"/>
    <property type="project" value="UniProtKB-SubCell"/>
</dbReference>
<dbReference type="PIRSF" id="PIRSF036370">
    <property type="entry name" value="ST14"/>
    <property type="match status" value="1"/>
</dbReference>
<evidence type="ECO:0000259" key="15">
    <source>
        <dbReference type="PROSITE" id="PS50024"/>
    </source>
</evidence>
<dbReference type="InterPro" id="IPR023415">
    <property type="entry name" value="LDLR_class-A_CS"/>
</dbReference>
<dbReference type="PROSITE" id="PS50068">
    <property type="entry name" value="LDLRA_2"/>
    <property type="match status" value="4"/>
</dbReference>
<evidence type="ECO:0000256" key="12">
    <source>
        <dbReference type="PROSITE-ProRule" id="PRU00124"/>
    </source>
</evidence>
<comment type="caution">
    <text evidence="12">Lacks conserved residue(s) required for the propagation of feature annotation.</text>
</comment>
<dbReference type="InterPro" id="IPR009003">
    <property type="entry name" value="Peptidase_S1_PA"/>
</dbReference>
<feature type="disulfide bond" evidence="12">
    <location>
        <begin position="484"/>
        <end position="502"/>
    </location>
</feature>
<evidence type="ECO:0000259" key="14">
    <source>
        <dbReference type="PROSITE" id="PS01180"/>
    </source>
</evidence>
<dbReference type="PROSITE" id="PS50024">
    <property type="entry name" value="SEA"/>
    <property type="match status" value="1"/>
</dbReference>
<evidence type="ECO:0000256" key="10">
    <source>
        <dbReference type="PIRNR" id="PIRNR036370"/>
    </source>
</evidence>
<dbReference type="Pfam" id="PF00057">
    <property type="entry name" value="Ldl_recept_a"/>
    <property type="match status" value="4"/>
</dbReference>
<dbReference type="CTD" id="678603"/>
<keyword evidence="7 13" id="KW-1133">Transmembrane helix</keyword>
<dbReference type="CDD" id="cd00112">
    <property type="entry name" value="LDLa"/>
    <property type="match status" value="4"/>
</dbReference>
<dbReference type="RefSeq" id="XP_024132181.1">
    <property type="nucleotide sequence ID" value="XM_024276413.2"/>
</dbReference>
<feature type="disulfide bond" evidence="12">
    <location>
        <begin position="555"/>
        <end position="567"/>
    </location>
</feature>
<dbReference type="PaxDb" id="30732-ENSOMEP00000021983"/>
<comment type="similarity">
    <text evidence="10">Belongs to the peptidase S1 family.</text>
</comment>